<protein>
    <submittedName>
        <fullName evidence="1">Uncharacterized protein</fullName>
    </submittedName>
</protein>
<dbReference type="AlphaFoldDB" id="A0AAX2H304"/>
<name>A0AAX2H304_9PSED</name>
<evidence type="ECO:0000313" key="2">
    <source>
        <dbReference type="Proteomes" id="UP000219564"/>
    </source>
</evidence>
<proteinExistence type="predicted"/>
<reference evidence="1 2" key="1">
    <citation type="submission" date="2017-08" db="EMBL/GenBank/DDBJ databases">
        <authorList>
            <person name="Chaillou S."/>
        </authorList>
    </citation>
    <scope>NUCLEOTIDE SEQUENCE [LARGE SCALE GENOMIC DNA]</scope>
    <source>
        <strain evidence="1 2">MFPA15A1205</strain>
    </source>
</reference>
<comment type="caution">
    <text evidence="1">The sequence shown here is derived from an EMBL/GenBank/DDBJ whole genome shotgun (WGS) entry which is preliminary data.</text>
</comment>
<accession>A0AAX2H304</accession>
<evidence type="ECO:0000313" key="1">
    <source>
        <dbReference type="EMBL" id="SOB49896.1"/>
    </source>
</evidence>
<organism evidence="1 2">
    <name type="scientific">Pseudomonas lundensis</name>
    <dbReference type="NCBI Taxonomy" id="86185"/>
    <lineage>
        <taxon>Bacteria</taxon>
        <taxon>Pseudomonadati</taxon>
        <taxon>Pseudomonadota</taxon>
        <taxon>Gammaproteobacteria</taxon>
        <taxon>Pseudomonadales</taxon>
        <taxon>Pseudomonadaceae</taxon>
        <taxon>Pseudomonas</taxon>
    </lineage>
</organism>
<dbReference type="Proteomes" id="UP000219564">
    <property type="component" value="Unassembled WGS sequence"/>
</dbReference>
<dbReference type="EMBL" id="OBKZ01000008">
    <property type="protein sequence ID" value="SOB49896.1"/>
    <property type="molecule type" value="Genomic_DNA"/>
</dbReference>
<sequence>MLPLKRENATEGLLLLPLNLENTAKAPHRRPSAGGMTGVTRQDAETAVLGHGWPVTACPRHIAGARAPSSLGEAAVWQGKAFLVPFVAV</sequence>
<gene>
    <name evidence="1" type="ORF">PLUA15_160066</name>
</gene>